<dbReference type="InterPro" id="IPR036047">
    <property type="entry name" value="F-box-like_dom_sf"/>
</dbReference>
<dbReference type="Proteomes" id="UP000799537">
    <property type="component" value="Unassembled WGS sequence"/>
</dbReference>
<dbReference type="RefSeq" id="XP_033675106.1">
    <property type="nucleotide sequence ID" value="XM_033803642.1"/>
</dbReference>
<reference evidence="1" key="1">
    <citation type="journal article" date="2020" name="Stud. Mycol.">
        <title>101 Dothideomycetes genomes: a test case for predicting lifestyles and emergence of pathogens.</title>
        <authorList>
            <person name="Haridas S."/>
            <person name="Albert R."/>
            <person name="Binder M."/>
            <person name="Bloem J."/>
            <person name="Labutti K."/>
            <person name="Salamov A."/>
            <person name="Andreopoulos B."/>
            <person name="Baker S."/>
            <person name="Barry K."/>
            <person name="Bills G."/>
            <person name="Bluhm B."/>
            <person name="Cannon C."/>
            <person name="Castanera R."/>
            <person name="Culley D."/>
            <person name="Daum C."/>
            <person name="Ezra D."/>
            <person name="Gonzalez J."/>
            <person name="Henrissat B."/>
            <person name="Kuo A."/>
            <person name="Liang C."/>
            <person name="Lipzen A."/>
            <person name="Lutzoni F."/>
            <person name="Magnuson J."/>
            <person name="Mondo S."/>
            <person name="Nolan M."/>
            <person name="Ohm R."/>
            <person name="Pangilinan J."/>
            <person name="Park H.-J."/>
            <person name="Ramirez L."/>
            <person name="Alfaro M."/>
            <person name="Sun H."/>
            <person name="Tritt A."/>
            <person name="Yoshinaga Y."/>
            <person name="Zwiers L.-H."/>
            <person name="Turgeon B."/>
            <person name="Goodwin S."/>
            <person name="Spatafora J."/>
            <person name="Crous P."/>
            <person name="Grigoriev I."/>
        </authorList>
    </citation>
    <scope>NUCLEOTIDE SEQUENCE</scope>
    <source>
        <strain evidence="1">ATCC 36951</strain>
    </source>
</reference>
<evidence type="ECO:0000313" key="2">
    <source>
        <dbReference type="Proteomes" id="UP000799537"/>
    </source>
</evidence>
<sequence>MADTANGLAGPKLAAIPELVEYILLELPLRDVLLAQRIDRTWGDIITGSSKLQKALFFRPSVDHTLRMRGLSDYTKSPCDCKNAPKRPLATHLGRPVRTKDLCWARDETDTNHYAVAINPFVWSKGRPDSFLDIEEGIEALMKTTGQGDSLRRMLLTQPPVETIILYTTSALVHMISRKPGACGVTVADVLDAVATFNDYYNLKMDVLKCLKEYVKGQLEEDEYYSTESDLED</sequence>
<dbReference type="EMBL" id="ML993579">
    <property type="protein sequence ID" value="KAF2174217.1"/>
    <property type="molecule type" value="Genomic_DNA"/>
</dbReference>
<organism evidence="1 2">
    <name type="scientific">Zasmidium cellare ATCC 36951</name>
    <dbReference type="NCBI Taxonomy" id="1080233"/>
    <lineage>
        <taxon>Eukaryota</taxon>
        <taxon>Fungi</taxon>
        <taxon>Dikarya</taxon>
        <taxon>Ascomycota</taxon>
        <taxon>Pezizomycotina</taxon>
        <taxon>Dothideomycetes</taxon>
        <taxon>Dothideomycetidae</taxon>
        <taxon>Mycosphaerellales</taxon>
        <taxon>Mycosphaerellaceae</taxon>
        <taxon>Zasmidium</taxon>
    </lineage>
</organism>
<gene>
    <name evidence="1" type="ORF">M409DRAFT_16484</name>
</gene>
<dbReference type="SUPFAM" id="SSF81383">
    <property type="entry name" value="F-box domain"/>
    <property type="match status" value="1"/>
</dbReference>
<evidence type="ECO:0000313" key="1">
    <source>
        <dbReference type="EMBL" id="KAF2174217.1"/>
    </source>
</evidence>
<evidence type="ECO:0008006" key="3">
    <source>
        <dbReference type="Google" id="ProtNLM"/>
    </source>
</evidence>
<dbReference type="OrthoDB" id="3800738at2759"/>
<dbReference type="GeneID" id="54556914"/>
<keyword evidence="2" id="KW-1185">Reference proteome</keyword>
<accession>A0A6A6D489</accession>
<proteinExistence type="predicted"/>
<protein>
    <recommendedName>
        <fullName evidence="3">F-box domain-containing protein</fullName>
    </recommendedName>
</protein>
<dbReference type="AlphaFoldDB" id="A0A6A6D489"/>
<name>A0A6A6D489_ZASCE</name>